<name>R9TNT6_9CAUD</name>
<evidence type="ECO:0000256" key="1">
    <source>
        <dbReference type="SAM" id="MobiDB-lite"/>
    </source>
</evidence>
<dbReference type="KEGG" id="vg:16045684"/>
<feature type="compositionally biased region" description="Low complexity" evidence="1">
    <location>
        <begin position="339"/>
        <end position="352"/>
    </location>
</feature>
<reference evidence="3 4" key="1">
    <citation type="submission" date="2010-09" db="EMBL/GenBank/DDBJ databases">
        <title>The Genome Sequence of Halorubrum phage CGphi46.</title>
        <authorList>
            <consortium name="The Broad Institute Genome Sequencing Platform"/>
            <person name="Henn M.R."/>
            <person name="Dillon J."/>
            <person name="Levin J."/>
            <person name="Malboeuf C."/>
            <person name="Casali M."/>
            <person name="Russ C."/>
            <person name="Lennon N."/>
            <person name="Chapman S.B."/>
            <person name="Erlich R."/>
            <person name="Young S.K."/>
            <person name="Yandava C."/>
            <person name="Zeng Q."/>
            <person name="Fitzgerald M.F."/>
            <person name="Alvarado L."/>
            <person name="Anderson S."/>
            <person name="Berlin A."/>
            <person name="Chen Z."/>
            <person name="Freedman E."/>
            <person name="Gellesch M."/>
            <person name="Goldberg J."/>
            <person name="Green L."/>
            <person name="Griggs A."/>
            <person name="Gujja S."/>
            <person name="Heilman E."/>
            <person name="Heiman D."/>
            <person name="Hollinger A."/>
            <person name="Howarth C."/>
            <person name="Larson L."/>
            <person name="Mehta T."/>
            <person name="Neiman D."/>
            <person name="Pearson M."/>
            <person name="Roberts A."/>
            <person name="Ryan E."/>
            <person name="Saif S."/>
            <person name="Shea T."/>
            <person name="Shenoy N."/>
            <person name="Sisk P."/>
            <person name="Stolte C."/>
            <person name="Sykes S."/>
            <person name="White J."/>
            <person name="Haas B."/>
            <person name="Nusbaum C."/>
            <person name="Birren B."/>
        </authorList>
    </citation>
    <scope>NUCLEOTIDE SEQUENCE [LARGE SCALE GENOMIC DNA]</scope>
    <source>
        <strain evidence="3 4">CGphi46</strain>
    </source>
</reference>
<evidence type="ECO:0000313" key="4">
    <source>
        <dbReference type="Proteomes" id="UP000202528"/>
    </source>
</evidence>
<organism evidence="3 4">
    <name type="scientific">Halorubrum virus CGphi46</name>
    <dbReference type="NCBI Taxonomy" id="754066"/>
    <lineage>
        <taxon>Viruses</taxon>
        <taxon>Duplodnaviria</taxon>
        <taxon>Heunggongvirae</taxon>
        <taxon>Uroviricota</taxon>
        <taxon>Caudoviricetes</taxon>
        <taxon>Kirjokansivirales</taxon>
        <taxon>Graaviviridae</taxon>
        <taxon>Seejivirus</taxon>
        <taxon>Seejivirus salhabitans</taxon>
    </lineage>
</organism>
<dbReference type="OrthoDB" id="3193at10239"/>
<feature type="domain" description="Primase C-terminal 2" evidence="2">
    <location>
        <begin position="227"/>
        <end position="300"/>
    </location>
</feature>
<evidence type="ECO:0000313" key="3">
    <source>
        <dbReference type="EMBL" id="AGN33810.1"/>
    </source>
</evidence>
<dbReference type="GO" id="GO:0016817">
    <property type="term" value="F:hydrolase activity, acting on acid anhydrides"/>
    <property type="evidence" value="ECO:0007669"/>
    <property type="project" value="InterPro"/>
</dbReference>
<protein>
    <recommendedName>
        <fullName evidence="2">Primase C-terminal 2 domain-containing protein</fullName>
    </recommendedName>
</protein>
<gene>
    <name evidence="3" type="ORF">HALG_00022</name>
</gene>
<proteinExistence type="predicted"/>
<sequence>MSDFENVPDELQQRDQWLYWNASNNTPRAPLNSPSASYGCSWSDPETWLSFDEVAEQAEATPHAGIGYVNAADNDDYARGIYGVIDLDGVADEDGHPKDWVPSLQPFFDHDAYAEWSPSGEGIHIPVAGIEVPEWWSDQHFTDDDHEGVEVLTNKFSTFTGDVMRGCGGDVVEYGPWLDEWLREAYKAVTGEDPVDSRQAEIADSVTDDSGGGSAPDEEWLTEDVAEDALEHIDADCSYSVWRDVGMALVNRFGSSGERLFESWSRGGSKWDSDAQDQAERIANDAGNYQYDAGTLIHYAKEGGWDASAAAREQLGGGSVDTDSPTVERVGGADEDTAGETGEGSSSTASGDIVSVTALDGHRGGYGYFKTDDDGDSWFDRVTNFEIDVDSFLFKDGERLISAAVIPSSGEDPYEITIPAKVFNDTRRFRDNVVTGLTTTYDGSPADLNELRKLVGGQDAPVRKGTHHMGLHPDEQEFVAPDGVLTVGGWTDDPEMSYIEREIAAERALEISPETHDAYDSEAVAEILELLPQTRTSERFLPVLGWLYAAPLRPYIQQWEGQFNTLHVTGETGAGKSSTLSVAWQLLGMNGDPMACDDTKFALTTAMASTNSIPMWFDEYKPGDMKDWELDRFQTLMRKSTRGGVETRGNADKSTEEYELGAPLMISGEQAVQGAAEERRSIQTRFLDTVKETGSPTREAFAELTGTAYEAADGTREPEGYDLQQHAIAYYQFVLERDAEQFKRLWRQSREHIRDLLESHGITGVDDLPRQGLQTVHFGLMLFRLFADTVGADRTPAPGDVDDALLYIARQFGDGGTRKSHLDRFLELTARAAAEGYLEAEQHYTVVKRGTPEEQVALKLSRVFDAVSKYARDYGLDGEDMLNSATDYRDRIREAADKPESYVASASKLSRPLNRCVRIDTTDAVSQLDIDASAFGAEGGSDESDSEDDGAGSRSLSALAPGRHTIEVTVAEQLDPKPWQQGRGHVVDDGDILTYIAEGQSDPLADVSEGDRVRIRNAKVATDRNGMKQVEVSGVCDVEVLPSVDTDQTNVVDAATDGGETEAAQLKEQVIDALENDYGPGADVSVAGVAGAIGAEPDTVADQLDAVASETSLLERLDDGYRRL</sequence>
<evidence type="ECO:0000259" key="2">
    <source>
        <dbReference type="Pfam" id="PF08707"/>
    </source>
</evidence>
<keyword evidence="4" id="KW-1185">Reference proteome</keyword>
<accession>R9TNT6</accession>
<dbReference type="EMBL" id="HQ332141">
    <property type="protein sequence ID" value="AGN33810.1"/>
    <property type="molecule type" value="Genomic_DNA"/>
</dbReference>
<dbReference type="InterPro" id="IPR014819">
    <property type="entry name" value="PriCT_2"/>
</dbReference>
<dbReference type="Proteomes" id="UP000202528">
    <property type="component" value="Segment"/>
</dbReference>
<feature type="region of interest" description="Disordered" evidence="1">
    <location>
        <begin position="935"/>
        <end position="959"/>
    </location>
</feature>
<dbReference type="Pfam" id="PF08707">
    <property type="entry name" value="PriCT_2"/>
    <property type="match status" value="1"/>
</dbReference>
<feature type="compositionally biased region" description="Acidic residues" evidence="1">
    <location>
        <begin position="940"/>
        <end position="950"/>
    </location>
</feature>
<feature type="region of interest" description="Disordered" evidence="1">
    <location>
        <begin position="314"/>
        <end position="352"/>
    </location>
</feature>
<dbReference type="GeneID" id="16045684"/>
<dbReference type="RefSeq" id="YP_008126557.1">
    <property type="nucleotide sequence ID" value="NC_021537.1"/>
</dbReference>